<dbReference type="InterPro" id="IPR007213">
    <property type="entry name" value="Ppm1/Ppm2/Tcmp"/>
</dbReference>
<feature type="binding site" evidence="7">
    <location>
        <position position="90"/>
    </location>
    <ligand>
        <name>S-adenosyl-L-methionine</name>
        <dbReference type="ChEBI" id="CHEBI:59789"/>
    </ligand>
</feature>
<dbReference type="FunFam" id="3.40.50.150:FF:000092">
    <property type="entry name" value="Leucine carboxyl methyltransferase 1"/>
    <property type="match status" value="1"/>
</dbReference>
<evidence type="ECO:0000256" key="2">
    <source>
        <dbReference type="ARBA" id="ARBA00010703"/>
    </source>
</evidence>
<gene>
    <name evidence="8" type="primary">AlNc14C143G7307</name>
    <name evidence="8" type="ORF">ALNC14_082250</name>
</gene>
<evidence type="ECO:0000256" key="3">
    <source>
        <dbReference type="ARBA" id="ARBA00022603"/>
    </source>
</evidence>
<dbReference type="PANTHER" id="PTHR13600">
    <property type="entry name" value="LEUCINE CARBOXYL METHYLTRANSFERASE"/>
    <property type="match status" value="1"/>
</dbReference>
<reference evidence="8" key="2">
    <citation type="submission" date="2011-02" db="EMBL/GenBank/DDBJ databases">
        <authorList>
            <person name="MacLean D."/>
        </authorList>
    </citation>
    <scope>NUCLEOTIDE SEQUENCE</scope>
</reference>
<evidence type="ECO:0000313" key="8">
    <source>
        <dbReference type="EMBL" id="CCA22082.1"/>
    </source>
</evidence>
<comment type="function">
    <text evidence="6">Methylates the carboxyl group of the C-terminal leucine residue of protein phosphatase 2A catalytic subunits to form alpha-leucine ester residues.</text>
</comment>
<reference evidence="8" key="1">
    <citation type="journal article" date="2011" name="PLoS Biol.">
        <title>Gene gain and loss during evolution of obligate parasitism in the white rust pathogen of Arabidopsis thaliana.</title>
        <authorList>
            <person name="Kemen E."/>
            <person name="Gardiner A."/>
            <person name="Schultz-Larsen T."/>
            <person name="Kemen A.C."/>
            <person name="Balmuth A.L."/>
            <person name="Robert-Seilaniantz A."/>
            <person name="Bailey K."/>
            <person name="Holub E."/>
            <person name="Studholme D.J."/>
            <person name="Maclean D."/>
            <person name="Jones J.D."/>
        </authorList>
    </citation>
    <scope>NUCLEOTIDE SEQUENCE</scope>
</reference>
<feature type="binding site" evidence="7">
    <location>
        <position position="62"/>
    </location>
    <ligand>
        <name>S-adenosyl-L-methionine</name>
        <dbReference type="ChEBI" id="CHEBI:59789"/>
    </ligand>
</feature>
<keyword evidence="5 6" id="KW-0949">S-adenosyl-L-methionine</keyword>
<dbReference type="HOGENOM" id="CLU_031312_1_0_1"/>
<protein>
    <recommendedName>
        <fullName evidence="6">Leucine carboxyl methyltransferase 1</fullName>
        <ecNumber evidence="6">2.1.1.233</ecNumber>
    </recommendedName>
</protein>
<evidence type="ECO:0000256" key="5">
    <source>
        <dbReference type="ARBA" id="ARBA00022691"/>
    </source>
</evidence>
<feature type="binding site" evidence="7">
    <location>
        <position position="200"/>
    </location>
    <ligand>
        <name>S-adenosyl-L-methionine</name>
        <dbReference type="ChEBI" id="CHEBI:59789"/>
    </ligand>
</feature>
<dbReference type="Gene3D" id="3.40.50.150">
    <property type="entry name" value="Vaccinia Virus protein VP39"/>
    <property type="match status" value="1"/>
</dbReference>
<proteinExistence type="inferred from homology"/>
<feature type="binding site" evidence="7">
    <location>
        <begin position="173"/>
        <end position="174"/>
    </location>
    <ligand>
        <name>S-adenosyl-L-methionine</name>
        <dbReference type="ChEBI" id="CHEBI:59789"/>
    </ligand>
</feature>
<dbReference type="PANTHER" id="PTHR13600:SF21">
    <property type="entry name" value="LEUCINE CARBOXYL METHYLTRANSFERASE 1"/>
    <property type="match status" value="1"/>
</dbReference>
<sequence>MAAERCQVDENDGPIMDTALDASICKLSASSIGYYKDPFIPFFVKNTPSRRMPLINRGYYARVMAIREIVERYITAYASQQRKVQIVVLGAGFDTLYFRLCVEKGHLVRASKCSYFELDFPEITMQKLRIIRRRAQLQTLLHFESEDELQRSIVGHSGELHTPDSAYHLIPCDLRAWDTTQDQLAQAGLDPSLPTLIVSECVLIYMETAFSEKLIQWAADTLKDAHFVLYEQIEPHDPFGKVMMQNIKARGCVLKSIYAFPSKAAQIERFQAHQFQHVSCLDMNQVYYKFLDPKDRQEKEKLEIFDEVEEFHLLQAHYCIVVASQVDSIGAQSIQLQSPVNQ</sequence>
<comment type="catalytic activity">
    <reaction evidence="1 6">
        <text>[phosphatase 2A protein]-C-terminal L-leucine + S-adenosyl-L-methionine = [phosphatase 2A protein]-C-terminal L-leucine methyl ester + S-adenosyl-L-homocysteine</text>
        <dbReference type="Rhea" id="RHEA:48544"/>
        <dbReference type="Rhea" id="RHEA-COMP:12134"/>
        <dbReference type="Rhea" id="RHEA-COMP:12135"/>
        <dbReference type="ChEBI" id="CHEBI:57856"/>
        <dbReference type="ChEBI" id="CHEBI:59789"/>
        <dbReference type="ChEBI" id="CHEBI:90516"/>
        <dbReference type="ChEBI" id="CHEBI:90517"/>
        <dbReference type="EC" id="2.1.1.233"/>
    </reaction>
</comment>
<dbReference type="GO" id="GO:0009966">
    <property type="term" value="P:regulation of signal transduction"/>
    <property type="evidence" value="ECO:0007669"/>
    <property type="project" value="UniProtKB-ARBA"/>
</dbReference>
<accession>F0WLB9</accession>
<dbReference type="Pfam" id="PF04072">
    <property type="entry name" value="LCM"/>
    <property type="match status" value="1"/>
</dbReference>
<dbReference type="EMBL" id="FR824188">
    <property type="protein sequence ID" value="CCA22082.1"/>
    <property type="molecule type" value="Genomic_DNA"/>
</dbReference>
<keyword evidence="4 6" id="KW-0808">Transferase</keyword>
<dbReference type="PIRSF" id="PIRSF016305">
    <property type="entry name" value="LCM_mtfrase"/>
    <property type="match status" value="1"/>
</dbReference>
<dbReference type="InterPro" id="IPR016651">
    <property type="entry name" value="LCMT1"/>
</dbReference>
<organism evidence="8">
    <name type="scientific">Albugo laibachii Nc14</name>
    <dbReference type="NCBI Taxonomy" id="890382"/>
    <lineage>
        <taxon>Eukaryota</taxon>
        <taxon>Sar</taxon>
        <taxon>Stramenopiles</taxon>
        <taxon>Oomycota</taxon>
        <taxon>Peronosporomycetes</taxon>
        <taxon>Albuginales</taxon>
        <taxon>Albuginaceae</taxon>
        <taxon>Albugo</taxon>
    </lineage>
</organism>
<evidence type="ECO:0000256" key="1">
    <source>
        <dbReference type="ARBA" id="ARBA00000724"/>
    </source>
</evidence>
<dbReference type="GO" id="GO:0018423">
    <property type="term" value="F:protein C-terminal leucine carboxyl O-methyltransferase activity"/>
    <property type="evidence" value="ECO:0007669"/>
    <property type="project" value="UniProtKB-EC"/>
</dbReference>
<dbReference type="SUPFAM" id="SSF53335">
    <property type="entry name" value="S-adenosyl-L-methionine-dependent methyltransferases"/>
    <property type="match status" value="1"/>
</dbReference>
<evidence type="ECO:0000256" key="7">
    <source>
        <dbReference type="PIRSR" id="PIRSR016305-1"/>
    </source>
</evidence>
<dbReference type="InterPro" id="IPR029063">
    <property type="entry name" value="SAM-dependent_MTases_sf"/>
</dbReference>
<dbReference type="EC" id="2.1.1.233" evidence="6"/>
<dbReference type="AlphaFoldDB" id="F0WLB9"/>
<evidence type="ECO:0000256" key="6">
    <source>
        <dbReference type="PIRNR" id="PIRNR016305"/>
    </source>
</evidence>
<dbReference type="GO" id="GO:0032259">
    <property type="term" value="P:methylation"/>
    <property type="evidence" value="ECO:0007669"/>
    <property type="project" value="UniProtKB-KW"/>
</dbReference>
<comment type="similarity">
    <text evidence="2 6">Belongs to the methyltransferase superfamily. LCMT family.</text>
</comment>
<name>F0WLB9_9STRA</name>
<keyword evidence="3 6" id="KW-0489">Methyltransferase</keyword>
<evidence type="ECO:0000256" key="4">
    <source>
        <dbReference type="ARBA" id="ARBA00022679"/>
    </source>
</evidence>